<evidence type="ECO:0000256" key="7">
    <source>
        <dbReference type="ARBA" id="ARBA00023136"/>
    </source>
</evidence>
<name>A0A401PH32_SCYTO</name>
<feature type="transmembrane region" description="Helical" evidence="11">
    <location>
        <begin position="591"/>
        <end position="610"/>
    </location>
</feature>
<dbReference type="SUPFAM" id="SSF53822">
    <property type="entry name" value="Periplasmic binding protein-like I"/>
    <property type="match status" value="2"/>
</dbReference>
<feature type="domain" description="GPCR family 3 nine cysteines" evidence="14">
    <location>
        <begin position="512"/>
        <end position="566"/>
    </location>
</feature>
<dbReference type="GO" id="GO:0005886">
    <property type="term" value="C:plasma membrane"/>
    <property type="evidence" value="ECO:0007669"/>
    <property type="project" value="UniProtKB-SubCell"/>
</dbReference>
<dbReference type="PRINTS" id="PR01535">
    <property type="entry name" value="VOMERONASL2R"/>
</dbReference>
<dbReference type="GO" id="GO:0004930">
    <property type="term" value="F:G protein-coupled receptor activity"/>
    <property type="evidence" value="ECO:0007669"/>
    <property type="project" value="UniProtKB-KW"/>
</dbReference>
<dbReference type="InterPro" id="IPR028082">
    <property type="entry name" value="Peripla_BP_I"/>
</dbReference>
<keyword evidence="2" id="KW-1003">Cell membrane</keyword>
<dbReference type="STRING" id="75743.A0A401PH32"/>
<evidence type="ECO:0000256" key="1">
    <source>
        <dbReference type="ARBA" id="ARBA00004651"/>
    </source>
</evidence>
<dbReference type="InterPro" id="IPR004073">
    <property type="entry name" value="GPCR_3_vmron_rcpt_2"/>
</dbReference>
<evidence type="ECO:0000259" key="14">
    <source>
        <dbReference type="Pfam" id="PF07562"/>
    </source>
</evidence>
<feature type="domain" description="Receptor ligand binding region" evidence="13">
    <location>
        <begin position="629"/>
        <end position="976"/>
    </location>
</feature>
<evidence type="ECO:0000256" key="12">
    <source>
        <dbReference type="SAM" id="SignalP"/>
    </source>
</evidence>
<evidence type="ECO:0000313" key="15">
    <source>
        <dbReference type="EMBL" id="GCB72436.1"/>
    </source>
</evidence>
<feature type="chain" id="PRO_5019256652" description="G-protein coupled receptors family 3 profile domain-containing protein" evidence="12">
    <location>
        <begin position="18"/>
        <end position="998"/>
    </location>
</feature>
<dbReference type="FunFam" id="3.40.50.2300:FF:000016">
    <property type="entry name" value="Taste 1 receptor member 2"/>
    <property type="match status" value="2"/>
</dbReference>
<accession>A0A401PH32</accession>
<dbReference type="EMBL" id="BFAA01002101">
    <property type="protein sequence ID" value="GCB72436.1"/>
    <property type="molecule type" value="Genomic_DNA"/>
</dbReference>
<evidence type="ECO:0000256" key="9">
    <source>
        <dbReference type="ARBA" id="ARBA00023180"/>
    </source>
</evidence>
<keyword evidence="3 11" id="KW-0812">Transmembrane</keyword>
<reference evidence="15 16" key="1">
    <citation type="journal article" date="2018" name="Nat. Ecol. Evol.">
        <title>Shark genomes provide insights into elasmobranch evolution and the origin of vertebrates.</title>
        <authorList>
            <person name="Hara Y"/>
            <person name="Yamaguchi K"/>
            <person name="Onimaru K"/>
            <person name="Kadota M"/>
            <person name="Koyanagi M"/>
            <person name="Keeley SD"/>
            <person name="Tatsumi K"/>
            <person name="Tanaka K"/>
            <person name="Motone F"/>
            <person name="Kageyama Y"/>
            <person name="Nozu R"/>
            <person name="Adachi N"/>
            <person name="Nishimura O"/>
            <person name="Nakagawa R"/>
            <person name="Tanegashima C"/>
            <person name="Kiyatake I"/>
            <person name="Matsumoto R"/>
            <person name="Murakumo K"/>
            <person name="Nishida K"/>
            <person name="Terakita A"/>
            <person name="Kuratani S"/>
            <person name="Sato K"/>
            <person name="Hyodo S Kuraku.S."/>
        </authorList>
    </citation>
    <scope>NUCLEOTIDE SEQUENCE [LARGE SCALE GENOMIC DNA]</scope>
</reference>
<keyword evidence="8" id="KW-0675">Receptor</keyword>
<evidence type="ECO:0008006" key="17">
    <source>
        <dbReference type="Google" id="ProtNLM"/>
    </source>
</evidence>
<dbReference type="InterPro" id="IPR000068">
    <property type="entry name" value="GPCR_3_Ca_sens_rcpt-rel"/>
</dbReference>
<keyword evidence="6" id="KW-0297">G-protein coupled receptor</keyword>
<dbReference type="InterPro" id="IPR038550">
    <property type="entry name" value="GPCR_3_9-Cys_sf"/>
</dbReference>
<dbReference type="PANTHER" id="PTHR24061:SF528">
    <property type="entry name" value="C-FAMILY ODORANT RECEPTOR OLFCD2-RELATED"/>
    <property type="match status" value="1"/>
</dbReference>
<dbReference type="FunFam" id="3.40.50.2300:FF:000752">
    <property type="entry name" value="Uncharacterized protein"/>
    <property type="match status" value="1"/>
</dbReference>
<dbReference type="PRINTS" id="PR00248">
    <property type="entry name" value="GPCRMGR"/>
</dbReference>
<evidence type="ECO:0000256" key="10">
    <source>
        <dbReference type="ARBA" id="ARBA00023224"/>
    </source>
</evidence>
<sequence>MSQIVLLLYLLAGPVWGQNDSLCRLRGRFDLPRIFKDGDIVIGGSFNIHYYRKEQFLDFRTPPGPPECKSFDLTQFQFAQTMIYTIEEINRKQILVPNITLGYQIHDGCGDPAMSTKVTTLLISGQEETLADPKCKTTSNIPAIVTDAESMQSVAVARVITPYNVTMFSYSAAYDYLNNMYEFPTFFRTIPNDYHQVDGLAQLVKYFGWNWIGTIRSNSTYGALAMDEIIKSMHGFGICIAFSGAVHKTDSKEKLLSLINVIRQASTRIIVAFVAQADMAVLMHEIAQQNLTGIQWIGSESWITMPGISPKEHTSFLAGTLGFAVPKAILPGLKEFLLEVHPSRYPGNVFVAEFWETTFECSWQKPENLSRADDAAQVNLCTGQEKLDEIDNQYTDTSQLRIAYNVYKAVYAIAHSLNHMLSKTNFTFSELDLWELLHYMYAVNFTAKNGESIYFDENLDTVPLYELVNWQVNSEGVAHVVTIGRYDGLIAFDKRLYINKENIIWINGKKEVPRGVCSDSCLPGTWKTVKKEMPLCCFTCIPCSDGEISNLTNSISCLKCPQEYWSNRLKTQCVPKRIEFLSFDDQMGSSLMALALIGACLTVATALIFYKHRQTPLVKANNSEEFHLAQTMIFAIHEINSNLKLLPNITLGYKIYDACSSEAESVKAVMALISAQDESISDSSCTVTSKVPVVFADAGFIRSLAETTLTGPFGIPTISFSAMCQCFGEHEFATLFETMPGDSHQIKAITSLVKYFGWNWVGLIQSTSTYMALESDTIFQEFESAGICIAFREAFSETDSRERIHQVVNSIKHSPTKIIIAFATLADMEVLLLEVFRQNVTGIQWIGSQSWISIRNLSPQLNARFLLGALGFVVPNAKIPGLKEFLLQVNPKQSPGNPLLNEFWEKTFHCSMQNVTGCNPKVQQCTGNEHLQDVDNLYTDTTQLRISSHVYKAVYIIAHALHNVFSCGNNSCPKWSDNKTWQVRKIGATSTNKDCLLS</sequence>
<feature type="domain" description="Receptor ligand binding region" evidence="13">
    <location>
        <begin position="80"/>
        <end position="472"/>
    </location>
</feature>
<dbReference type="Gene3D" id="3.40.50.2300">
    <property type="match status" value="4"/>
</dbReference>
<dbReference type="OMA" id="WETTFEC"/>
<keyword evidence="4 12" id="KW-0732">Signal</keyword>
<evidence type="ECO:0000256" key="2">
    <source>
        <dbReference type="ARBA" id="ARBA00022475"/>
    </source>
</evidence>
<dbReference type="AlphaFoldDB" id="A0A401PH32"/>
<dbReference type="PANTHER" id="PTHR24061">
    <property type="entry name" value="CALCIUM-SENSING RECEPTOR-RELATED"/>
    <property type="match status" value="1"/>
</dbReference>
<dbReference type="InterPro" id="IPR011500">
    <property type="entry name" value="GPCR_3_9-Cys_dom"/>
</dbReference>
<evidence type="ECO:0000259" key="13">
    <source>
        <dbReference type="Pfam" id="PF01094"/>
    </source>
</evidence>
<feature type="signal peptide" evidence="12">
    <location>
        <begin position="1"/>
        <end position="17"/>
    </location>
</feature>
<evidence type="ECO:0000256" key="4">
    <source>
        <dbReference type="ARBA" id="ARBA00022729"/>
    </source>
</evidence>
<keyword evidence="16" id="KW-1185">Reference proteome</keyword>
<comment type="subcellular location">
    <subcellularLocation>
        <location evidence="1">Cell membrane</location>
        <topology evidence="1">Multi-pass membrane protein</topology>
    </subcellularLocation>
</comment>
<proteinExistence type="predicted"/>
<dbReference type="Pfam" id="PF07562">
    <property type="entry name" value="NCD3G"/>
    <property type="match status" value="1"/>
</dbReference>
<evidence type="ECO:0000256" key="11">
    <source>
        <dbReference type="SAM" id="Phobius"/>
    </source>
</evidence>
<organism evidence="15 16">
    <name type="scientific">Scyliorhinus torazame</name>
    <name type="common">Cloudy catshark</name>
    <name type="synonym">Catulus torazame</name>
    <dbReference type="NCBI Taxonomy" id="75743"/>
    <lineage>
        <taxon>Eukaryota</taxon>
        <taxon>Metazoa</taxon>
        <taxon>Chordata</taxon>
        <taxon>Craniata</taxon>
        <taxon>Vertebrata</taxon>
        <taxon>Chondrichthyes</taxon>
        <taxon>Elasmobranchii</taxon>
        <taxon>Galeomorphii</taxon>
        <taxon>Galeoidea</taxon>
        <taxon>Carcharhiniformes</taxon>
        <taxon>Scyliorhinidae</taxon>
        <taxon>Scyliorhinus</taxon>
    </lineage>
</organism>
<protein>
    <recommendedName>
        <fullName evidence="17">G-protein coupled receptors family 3 profile domain-containing protein</fullName>
    </recommendedName>
</protein>
<comment type="caution">
    <text evidence="15">The sequence shown here is derived from an EMBL/GenBank/DDBJ whole genome shotgun (WGS) entry which is preliminary data.</text>
</comment>
<dbReference type="Proteomes" id="UP000288216">
    <property type="component" value="Unassembled WGS sequence"/>
</dbReference>
<keyword evidence="7 11" id="KW-0472">Membrane</keyword>
<dbReference type="Pfam" id="PF01094">
    <property type="entry name" value="ANF_receptor"/>
    <property type="match status" value="2"/>
</dbReference>
<evidence type="ECO:0000313" key="16">
    <source>
        <dbReference type="Proteomes" id="UP000288216"/>
    </source>
</evidence>
<keyword evidence="9" id="KW-0325">Glycoprotein</keyword>
<gene>
    <name evidence="15" type="ORF">scyTo_0006301</name>
</gene>
<evidence type="ECO:0000256" key="3">
    <source>
        <dbReference type="ARBA" id="ARBA00022692"/>
    </source>
</evidence>
<keyword evidence="5 11" id="KW-1133">Transmembrane helix</keyword>
<evidence type="ECO:0000256" key="8">
    <source>
        <dbReference type="ARBA" id="ARBA00023170"/>
    </source>
</evidence>
<evidence type="ECO:0000256" key="6">
    <source>
        <dbReference type="ARBA" id="ARBA00023040"/>
    </source>
</evidence>
<dbReference type="InterPro" id="IPR000337">
    <property type="entry name" value="GPCR_3"/>
</dbReference>
<keyword evidence="10" id="KW-0807">Transducer</keyword>
<evidence type="ECO:0000256" key="5">
    <source>
        <dbReference type="ARBA" id="ARBA00022989"/>
    </source>
</evidence>
<dbReference type="OrthoDB" id="5984008at2759"/>
<dbReference type="Gene3D" id="2.10.50.30">
    <property type="entry name" value="GPCR, family 3, nine cysteines domain"/>
    <property type="match status" value="1"/>
</dbReference>
<dbReference type="InterPro" id="IPR001828">
    <property type="entry name" value="ANF_lig-bd_rcpt"/>
</dbReference>
<dbReference type="FunFam" id="2.10.50.30:FF:000003">
    <property type="entry name" value="Vomeronasal 2, receptor 120"/>
    <property type="match status" value="1"/>
</dbReference>